<evidence type="ECO:0000256" key="1">
    <source>
        <dbReference type="ARBA" id="ARBA00007495"/>
    </source>
</evidence>
<keyword evidence="9" id="KW-1185">Reference proteome</keyword>
<organism evidence="8 9">
    <name type="scientific">Erythroxylum novogranatense</name>
    <dbReference type="NCBI Taxonomy" id="1862640"/>
    <lineage>
        <taxon>Eukaryota</taxon>
        <taxon>Viridiplantae</taxon>
        <taxon>Streptophyta</taxon>
        <taxon>Embryophyta</taxon>
        <taxon>Tracheophyta</taxon>
        <taxon>Spermatophyta</taxon>
        <taxon>Magnoliopsida</taxon>
        <taxon>eudicotyledons</taxon>
        <taxon>Gunneridae</taxon>
        <taxon>Pentapetalae</taxon>
        <taxon>rosids</taxon>
        <taxon>fabids</taxon>
        <taxon>Malpighiales</taxon>
        <taxon>Erythroxylaceae</taxon>
        <taxon>Erythroxylum</taxon>
    </lineage>
</organism>
<name>A0AAV8T9B3_9ROSI</name>
<dbReference type="PANTHER" id="PTHR31490">
    <property type="entry name" value="GLYCOSYL HYDROLASE"/>
    <property type="match status" value="1"/>
</dbReference>
<feature type="chain" id="PRO_5043451519" description="GH10 domain-containing protein" evidence="6">
    <location>
        <begin position="26"/>
        <end position="580"/>
    </location>
</feature>
<dbReference type="PANTHER" id="PTHR31490:SF2">
    <property type="entry name" value="GLYCOSYL HYDROLASE FAMILY 10 PROTEIN"/>
    <property type="match status" value="1"/>
</dbReference>
<dbReference type="Gene3D" id="2.60.120.260">
    <property type="entry name" value="Galactose-binding domain-like"/>
    <property type="match status" value="1"/>
</dbReference>
<dbReference type="PROSITE" id="PS51760">
    <property type="entry name" value="GH10_2"/>
    <property type="match status" value="1"/>
</dbReference>
<comment type="caution">
    <text evidence="8">The sequence shown here is derived from an EMBL/GenBank/DDBJ whole genome shotgun (WGS) entry which is preliminary data.</text>
</comment>
<dbReference type="InterPro" id="IPR044846">
    <property type="entry name" value="GH10"/>
</dbReference>
<dbReference type="Gene3D" id="3.20.20.80">
    <property type="entry name" value="Glycosidases"/>
    <property type="match status" value="1"/>
</dbReference>
<dbReference type="InterPro" id="IPR008979">
    <property type="entry name" value="Galactose-bd-like_sf"/>
</dbReference>
<accession>A0AAV8T9B3</accession>
<keyword evidence="5" id="KW-0624">Polysaccharide degradation</keyword>
<evidence type="ECO:0000256" key="5">
    <source>
        <dbReference type="ARBA" id="ARBA00023326"/>
    </source>
</evidence>
<dbReference type="SUPFAM" id="SSF51445">
    <property type="entry name" value="(Trans)glycosidases"/>
    <property type="match status" value="1"/>
</dbReference>
<dbReference type="AlphaFoldDB" id="A0AAV8T9B3"/>
<evidence type="ECO:0000313" key="8">
    <source>
        <dbReference type="EMBL" id="KAJ8763345.1"/>
    </source>
</evidence>
<dbReference type="SUPFAM" id="SSF49785">
    <property type="entry name" value="Galactose-binding domain-like"/>
    <property type="match status" value="1"/>
</dbReference>
<proteinExistence type="inferred from homology"/>
<gene>
    <name evidence="8" type="ORF">K2173_002228</name>
</gene>
<evidence type="ECO:0000256" key="4">
    <source>
        <dbReference type="ARBA" id="ARBA00023277"/>
    </source>
</evidence>
<keyword evidence="3" id="KW-0378">Hydrolase</keyword>
<evidence type="ECO:0000259" key="7">
    <source>
        <dbReference type="PROSITE" id="PS51760"/>
    </source>
</evidence>
<keyword evidence="6" id="KW-0732">Signal</keyword>
<dbReference type="Pfam" id="PF00331">
    <property type="entry name" value="Glyco_hydro_10"/>
    <property type="match status" value="1"/>
</dbReference>
<dbReference type="SMART" id="SM00633">
    <property type="entry name" value="Glyco_10"/>
    <property type="match status" value="1"/>
</dbReference>
<dbReference type="Pfam" id="PF02018">
    <property type="entry name" value="CBM_4_9"/>
    <property type="match status" value="1"/>
</dbReference>
<evidence type="ECO:0000256" key="6">
    <source>
        <dbReference type="SAM" id="SignalP"/>
    </source>
</evidence>
<keyword evidence="2" id="KW-0677">Repeat</keyword>
<dbReference type="InterPro" id="IPR003305">
    <property type="entry name" value="CenC_carb-bd"/>
</dbReference>
<evidence type="ECO:0000256" key="3">
    <source>
        <dbReference type="ARBA" id="ARBA00022801"/>
    </source>
</evidence>
<dbReference type="EMBL" id="JAIWQS010000005">
    <property type="protein sequence ID" value="KAJ8763345.1"/>
    <property type="molecule type" value="Genomic_DNA"/>
</dbReference>
<protein>
    <recommendedName>
        <fullName evidence="7">GH10 domain-containing protein</fullName>
    </recommendedName>
</protein>
<comment type="similarity">
    <text evidence="1">Belongs to the glycosyl hydrolase 10 (cellulase F) family.</text>
</comment>
<keyword evidence="4" id="KW-0119">Carbohydrate metabolism</keyword>
<dbReference type="GO" id="GO:0031176">
    <property type="term" value="F:endo-1,4-beta-xylanase activity"/>
    <property type="evidence" value="ECO:0007669"/>
    <property type="project" value="UniProtKB-ARBA"/>
</dbReference>
<feature type="signal peptide" evidence="6">
    <location>
        <begin position="1"/>
        <end position="25"/>
    </location>
</feature>
<dbReference type="InterPro" id="IPR017853">
    <property type="entry name" value="GH"/>
</dbReference>
<dbReference type="Proteomes" id="UP001159364">
    <property type="component" value="Linkage Group LG05"/>
</dbReference>
<evidence type="ECO:0000256" key="2">
    <source>
        <dbReference type="ARBA" id="ARBA00022737"/>
    </source>
</evidence>
<dbReference type="GO" id="GO:0000272">
    <property type="term" value="P:polysaccharide catabolic process"/>
    <property type="evidence" value="ECO:0007669"/>
    <property type="project" value="UniProtKB-KW"/>
</dbReference>
<dbReference type="InterPro" id="IPR001000">
    <property type="entry name" value="GH10_dom"/>
</dbReference>
<feature type="domain" description="GH10" evidence="7">
    <location>
        <begin position="223"/>
        <end position="513"/>
    </location>
</feature>
<sequence length="580" mass="65800">MQVLWLLLFLFNFCVLFSTWQSLEANALSYDYTATVECLRSPFKPQYGGGIIVNPELNYGLTGWTTFGAPKVQHRELNGNKFIVAHGRNQSYDSVSQNVYLRKNRHYTFSAWIQLSQGSGHVTAIFKTTSGFKYAGAVIAESKCWSMLKGGFTTDESGPVDLYFEAKTPVDVWVDSVSLQPFTEKQWKSHQDQSTEEARKAKVRIQAVDKQGNPLPNATISIKQNRPGFPFGCAINKNILSNTAYQNWFTSNPFTVTTFENEMKWYSNEPSRGHVDYSVADAMLKFAQQHSIEVRGHNVFWDDPRYQPSWLNSLSPSEIYKAAKSRVYSIMSRYKEQVIAWDIVNENLHFNLLESKIGPSASSIFYCLAHAIDRKSTMFMNEFNTIEDNRDPLSSPARYLQMLRVIKSFPCNRNLHMGIGLESHFDVPNLPYMRASIDTLAAANLPIWLTEVDVQSSPNQARYLEQILREAYSHPKVSGIVIWAAWDPKGCYRMCLTDNNFRNLPTGDVVESLLHEWGAMKPLLGTTDADGFFEISLFHGDYHVQIIDHSTTLSSSSMFPQSLKVAPNHASESTLLLQLT</sequence>
<reference evidence="8 9" key="1">
    <citation type="submission" date="2021-09" db="EMBL/GenBank/DDBJ databases">
        <title>Genomic insights and catalytic innovation underlie evolution of tropane alkaloids biosynthesis.</title>
        <authorList>
            <person name="Wang Y.-J."/>
            <person name="Tian T."/>
            <person name="Huang J.-P."/>
            <person name="Huang S.-X."/>
        </authorList>
    </citation>
    <scope>NUCLEOTIDE SEQUENCE [LARGE SCALE GENOMIC DNA]</scope>
    <source>
        <strain evidence="8">KIB-2018</strain>
        <tissue evidence="8">Leaf</tissue>
    </source>
</reference>
<evidence type="ECO:0000313" key="9">
    <source>
        <dbReference type="Proteomes" id="UP001159364"/>
    </source>
</evidence>